<feature type="signal peptide" evidence="9">
    <location>
        <begin position="1"/>
        <end position="24"/>
    </location>
</feature>
<protein>
    <submittedName>
        <fullName evidence="12">Insulinase family protein</fullName>
    </submittedName>
</protein>
<organism evidence="12 13">
    <name type="scientific">Candidatus Amulumruptor caecigallinarius</name>
    <dbReference type="NCBI Taxonomy" id="2109911"/>
    <lineage>
        <taxon>Bacteria</taxon>
        <taxon>Pseudomonadati</taxon>
        <taxon>Bacteroidota</taxon>
        <taxon>Bacteroidia</taxon>
        <taxon>Bacteroidales</taxon>
        <taxon>Muribaculaceae</taxon>
        <taxon>Candidatus Amulumruptor</taxon>
    </lineage>
</organism>
<comment type="caution">
    <text evidence="12">The sequence shown here is derived from an EMBL/GenBank/DDBJ whole genome shotgun (WGS) entry which is preliminary data.</text>
</comment>
<evidence type="ECO:0000256" key="9">
    <source>
        <dbReference type="SAM" id="SignalP"/>
    </source>
</evidence>
<dbReference type="Proteomes" id="UP000711407">
    <property type="component" value="Unassembled WGS sequence"/>
</dbReference>
<reference evidence="12" key="1">
    <citation type="journal article" date="2021" name="PeerJ">
        <title>Extensive microbial diversity within the chicken gut microbiome revealed by metagenomics and culture.</title>
        <authorList>
            <person name="Gilroy R."/>
            <person name="Ravi A."/>
            <person name="Getino M."/>
            <person name="Pursley I."/>
            <person name="Horton D.L."/>
            <person name="Alikhan N.F."/>
            <person name="Baker D."/>
            <person name="Gharbi K."/>
            <person name="Hall N."/>
            <person name="Watson M."/>
            <person name="Adriaenssens E.M."/>
            <person name="Foster-Nyarko E."/>
            <person name="Jarju S."/>
            <person name="Secka A."/>
            <person name="Antonio M."/>
            <person name="Oren A."/>
            <person name="Chaudhuri R.R."/>
            <person name="La Ragione R."/>
            <person name="Hildebrand F."/>
            <person name="Pallen M.J."/>
        </authorList>
    </citation>
    <scope>NUCLEOTIDE SEQUENCE</scope>
    <source>
        <strain evidence="12">4100</strain>
    </source>
</reference>
<evidence type="ECO:0000259" key="11">
    <source>
        <dbReference type="Pfam" id="PF05193"/>
    </source>
</evidence>
<evidence type="ECO:0000256" key="2">
    <source>
        <dbReference type="ARBA" id="ARBA00007261"/>
    </source>
</evidence>
<dbReference type="GO" id="GO:0006508">
    <property type="term" value="P:proteolysis"/>
    <property type="evidence" value="ECO:0007669"/>
    <property type="project" value="UniProtKB-KW"/>
</dbReference>
<proteinExistence type="inferred from homology"/>
<keyword evidence="9" id="KW-0732">Signal</keyword>
<evidence type="ECO:0000256" key="6">
    <source>
        <dbReference type="ARBA" id="ARBA00022833"/>
    </source>
</evidence>
<evidence type="ECO:0000313" key="13">
    <source>
        <dbReference type="Proteomes" id="UP000711407"/>
    </source>
</evidence>
<accession>A0A921EAB1</accession>
<keyword evidence="7" id="KW-0482">Metalloprotease</keyword>
<dbReference type="InterPro" id="IPR001431">
    <property type="entry name" value="Pept_M16_Zn_BS"/>
</dbReference>
<gene>
    <name evidence="12" type="ORF">K8V47_08010</name>
</gene>
<dbReference type="InterPro" id="IPR011765">
    <property type="entry name" value="Pept_M16_N"/>
</dbReference>
<feature type="domain" description="Peptidase M16 N-terminal" evidence="10">
    <location>
        <begin position="67"/>
        <end position="176"/>
    </location>
</feature>
<dbReference type="GO" id="GO:0004222">
    <property type="term" value="F:metalloendopeptidase activity"/>
    <property type="evidence" value="ECO:0007669"/>
    <property type="project" value="InterPro"/>
</dbReference>
<evidence type="ECO:0000256" key="8">
    <source>
        <dbReference type="RuleBase" id="RU004447"/>
    </source>
</evidence>
<dbReference type="Pfam" id="PF05193">
    <property type="entry name" value="Peptidase_M16_C"/>
    <property type="match status" value="2"/>
</dbReference>
<dbReference type="SUPFAM" id="SSF63411">
    <property type="entry name" value="LuxS/MPP-like metallohydrolase"/>
    <property type="match status" value="4"/>
</dbReference>
<dbReference type="EMBL" id="DYXT01000040">
    <property type="protein sequence ID" value="HJE39681.1"/>
    <property type="molecule type" value="Genomic_DNA"/>
</dbReference>
<dbReference type="Pfam" id="PF00675">
    <property type="entry name" value="Peptidase_M16"/>
    <property type="match status" value="1"/>
</dbReference>
<dbReference type="Gene3D" id="3.30.830.10">
    <property type="entry name" value="Metalloenzyme, LuxS/M16 peptidase-like"/>
    <property type="match status" value="4"/>
</dbReference>
<evidence type="ECO:0000259" key="10">
    <source>
        <dbReference type="Pfam" id="PF00675"/>
    </source>
</evidence>
<name>A0A921EAB1_9BACT</name>
<dbReference type="GO" id="GO:0046872">
    <property type="term" value="F:metal ion binding"/>
    <property type="evidence" value="ECO:0007669"/>
    <property type="project" value="UniProtKB-KW"/>
</dbReference>
<dbReference type="AlphaFoldDB" id="A0A921EAB1"/>
<feature type="domain" description="Peptidase M16 C-terminal" evidence="11">
    <location>
        <begin position="697"/>
        <end position="877"/>
    </location>
</feature>
<dbReference type="InterPro" id="IPR007863">
    <property type="entry name" value="Peptidase_M16_C"/>
</dbReference>
<keyword evidence="5" id="KW-0378">Hydrolase</keyword>
<dbReference type="PROSITE" id="PS00143">
    <property type="entry name" value="INSULINASE"/>
    <property type="match status" value="1"/>
</dbReference>
<feature type="chain" id="PRO_5037962648" evidence="9">
    <location>
        <begin position="25"/>
        <end position="945"/>
    </location>
</feature>
<sequence length="945" mass="106027">MKKSIFSIMLWALAAFIAPVISMAQMPQPQPLPMDSAVRVGQLPNGLTYFIRHNAYPKGQADFFIAQKVGSILEEDNQRGLAHFLEHMAFNGTKQFPGHQLRDWLASKGVMFGRDLNAYTGFDETVYNISSVPVEGKSNVVDSCLMILHDWSCDLTLADKDIDEERGVIEQEWRRSNVGIMRAYEQMLPKLFPDSSRYGRRLPIGTMDVVLNFKPDELRDYYDRWYRPDQQGIIVVGDIDPDVIEAKIKEIFTPVTMPADAPERRYFTVPDFKGSKVAIGTDPEIPMSIVSFNFAYDPLPRELRNTMAGFVVDYMDTMIAGMLNQRLEDISSKSDAPFASAYVNIGEMLSFVKTKHAFSAEGVAKDGDIKPVLESVYREVLRAMRGGFTQTELDRVKAEYISKLEKAYNNRNTHPSTQYARAYVRTFVDNESALSLKDQLDMTNMIAGMVNVDAINQYFKELVTPDNRYIEVFLPEKEGVVVPTEAELGEIMAKVEAEDIEPYKEELRQDPLIPGEIASGSVVSVKPMEKWDAEEWTLSNGAKVVVKPTKLKDDEILFGAWGAGGSADYKDLSDETAQIMGDYLTNLSAGTYSAQDLRKYTAGKNFSVHIGCDDYQRYVSGTTTVKDLPSMLEVFYATFTSPNLDAEEFAAMTNQLVTYLTHASSNPQMVMTQDMLKSMFASPRKQYPTVEAVKKADREQIIDMIKAMTSNAAELTYYFVGNIDKDTLKPLVEKYIASLPGKAVEKKNLNYDPAFGIKAGKNVDKYTMKMETPQIYGRIVVSGNEKLDLRSDILSTILEQVLTERLLNKIREEMGAVYSISARVRISRFAKPNTTIVIPLLLKPEKADEAIVEVNKILDSVTEEIKPEELAKAKETLVKDYRESFERNSTWLTAMSVEHTDGADIVHGAVEATEAVTAEDVIGFAKSLISQGNHMTVLLEPEKAE</sequence>
<comment type="cofactor">
    <cofactor evidence="1">
        <name>Zn(2+)</name>
        <dbReference type="ChEBI" id="CHEBI:29105"/>
    </cofactor>
</comment>
<feature type="domain" description="Peptidase M16 C-terminal" evidence="11">
    <location>
        <begin position="213"/>
        <end position="399"/>
    </location>
</feature>
<keyword evidence="4" id="KW-0479">Metal-binding</keyword>
<evidence type="ECO:0000256" key="5">
    <source>
        <dbReference type="ARBA" id="ARBA00022801"/>
    </source>
</evidence>
<evidence type="ECO:0000256" key="7">
    <source>
        <dbReference type="ARBA" id="ARBA00023049"/>
    </source>
</evidence>
<dbReference type="PANTHER" id="PTHR43690">
    <property type="entry name" value="NARDILYSIN"/>
    <property type="match status" value="1"/>
</dbReference>
<dbReference type="InterPro" id="IPR011249">
    <property type="entry name" value="Metalloenz_LuxS/M16"/>
</dbReference>
<reference evidence="12" key="2">
    <citation type="submission" date="2021-09" db="EMBL/GenBank/DDBJ databases">
        <authorList>
            <person name="Gilroy R."/>
        </authorList>
    </citation>
    <scope>NUCLEOTIDE SEQUENCE</scope>
    <source>
        <strain evidence="12">4100</strain>
    </source>
</reference>
<keyword evidence="6" id="KW-0862">Zinc</keyword>
<evidence type="ECO:0000256" key="3">
    <source>
        <dbReference type="ARBA" id="ARBA00022670"/>
    </source>
</evidence>
<evidence type="ECO:0000256" key="1">
    <source>
        <dbReference type="ARBA" id="ARBA00001947"/>
    </source>
</evidence>
<dbReference type="InterPro" id="IPR050626">
    <property type="entry name" value="Peptidase_M16"/>
</dbReference>
<evidence type="ECO:0000313" key="12">
    <source>
        <dbReference type="EMBL" id="HJE39681.1"/>
    </source>
</evidence>
<dbReference type="PANTHER" id="PTHR43690:SF34">
    <property type="entry name" value="ZINC PROTEASE PQQL-LIKE"/>
    <property type="match status" value="1"/>
</dbReference>
<keyword evidence="3" id="KW-0645">Protease</keyword>
<comment type="similarity">
    <text evidence="2 8">Belongs to the peptidase M16 family.</text>
</comment>
<evidence type="ECO:0000256" key="4">
    <source>
        <dbReference type="ARBA" id="ARBA00022723"/>
    </source>
</evidence>